<dbReference type="PANTHER" id="PTHR30055">
    <property type="entry name" value="HTH-TYPE TRANSCRIPTIONAL REGULATOR RUTR"/>
    <property type="match status" value="1"/>
</dbReference>
<dbReference type="PROSITE" id="PS50977">
    <property type="entry name" value="HTH_TETR_2"/>
    <property type="match status" value="1"/>
</dbReference>
<dbReference type="InterPro" id="IPR050109">
    <property type="entry name" value="HTH-type_TetR-like_transc_reg"/>
</dbReference>
<keyword evidence="2 4" id="KW-0238">DNA-binding</keyword>
<evidence type="ECO:0000256" key="4">
    <source>
        <dbReference type="PROSITE-ProRule" id="PRU00335"/>
    </source>
</evidence>
<evidence type="ECO:0000313" key="7">
    <source>
        <dbReference type="EMBL" id="MBB4935201.1"/>
    </source>
</evidence>
<dbReference type="AlphaFoldDB" id="A0A7W7RPI3"/>
<sequence length="229" mass="25399">MDTHQSLRERKKEATRKLLAFTALEMFEERGFDNVSVAEIAEAAEVSKKTVFNYFTVKEDLVLGFGKHHIDEPAEAVRTRAPGQTPLDAMRDYVLTGLAERQPMLGLSAHPLVMRIQRLVDRTPALAVRQMEYTEMTRARLAEALLEEDSSRLSARLVAAQLHATQQVLAGENFRRVTGGESPDDVYPDAVVTAENTFEWLRTGMGDMLRRPAAPEENGSSRAGGGEVG</sequence>
<dbReference type="RefSeq" id="WP_184584961.1">
    <property type="nucleotide sequence ID" value="NZ_JACHJT010000002.1"/>
</dbReference>
<dbReference type="PANTHER" id="PTHR30055:SF234">
    <property type="entry name" value="HTH-TYPE TRANSCRIPTIONAL REGULATOR BETI"/>
    <property type="match status" value="1"/>
</dbReference>
<evidence type="ECO:0000256" key="2">
    <source>
        <dbReference type="ARBA" id="ARBA00023125"/>
    </source>
</evidence>
<name>A0A7W7RPI3_9ACTN</name>
<keyword evidence="1" id="KW-0805">Transcription regulation</keyword>
<dbReference type="Gene3D" id="1.10.357.10">
    <property type="entry name" value="Tetracycline Repressor, domain 2"/>
    <property type="match status" value="1"/>
</dbReference>
<evidence type="ECO:0000256" key="1">
    <source>
        <dbReference type="ARBA" id="ARBA00023015"/>
    </source>
</evidence>
<dbReference type="InterPro" id="IPR009057">
    <property type="entry name" value="Homeodomain-like_sf"/>
</dbReference>
<evidence type="ECO:0000313" key="8">
    <source>
        <dbReference type="Proteomes" id="UP000523007"/>
    </source>
</evidence>
<gene>
    <name evidence="7" type="ORF">F4561_006095</name>
</gene>
<dbReference type="GO" id="GO:0003700">
    <property type="term" value="F:DNA-binding transcription factor activity"/>
    <property type="evidence" value="ECO:0007669"/>
    <property type="project" value="TreeGrafter"/>
</dbReference>
<dbReference type="Proteomes" id="UP000523007">
    <property type="component" value="Unassembled WGS sequence"/>
</dbReference>
<keyword evidence="3" id="KW-0804">Transcription</keyword>
<reference evidence="7 8" key="1">
    <citation type="submission" date="2020-08" db="EMBL/GenBank/DDBJ databases">
        <title>Sequencing the genomes of 1000 actinobacteria strains.</title>
        <authorList>
            <person name="Klenk H.-P."/>
        </authorList>
    </citation>
    <scope>NUCLEOTIDE SEQUENCE [LARGE SCALE GENOMIC DNA]</scope>
    <source>
        <strain evidence="7 8">DSM 102030</strain>
    </source>
</reference>
<dbReference type="PRINTS" id="PR00455">
    <property type="entry name" value="HTHTETR"/>
</dbReference>
<dbReference type="GO" id="GO:0000976">
    <property type="term" value="F:transcription cis-regulatory region binding"/>
    <property type="evidence" value="ECO:0007669"/>
    <property type="project" value="TreeGrafter"/>
</dbReference>
<evidence type="ECO:0000259" key="6">
    <source>
        <dbReference type="PROSITE" id="PS50977"/>
    </source>
</evidence>
<proteinExistence type="predicted"/>
<dbReference type="EMBL" id="JACHJT010000002">
    <property type="protein sequence ID" value="MBB4935201.1"/>
    <property type="molecule type" value="Genomic_DNA"/>
</dbReference>
<comment type="caution">
    <text evidence="7">The sequence shown here is derived from an EMBL/GenBank/DDBJ whole genome shotgun (WGS) entry which is preliminary data.</text>
</comment>
<accession>A0A7W7RPI3</accession>
<feature type="domain" description="HTH tetR-type" evidence="6">
    <location>
        <begin position="13"/>
        <end position="73"/>
    </location>
</feature>
<dbReference type="SUPFAM" id="SSF46689">
    <property type="entry name" value="Homeodomain-like"/>
    <property type="match status" value="1"/>
</dbReference>
<dbReference type="Pfam" id="PF00440">
    <property type="entry name" value="TetR_N"/>
    <property type="match status" value="1"/>
</dbReference>
<dbReference type="InterPro" id="IPR001647">
    <property type="entry name" value="HTH_TetR"/>
</dbReference>
<organism evidence="7 8">
    <name type="scientific">Lipingzhangella halophila</name>
    <dbReference type="NCBI Taxonomy" id="1783352"/>
    <lineage>
        <taxon>Bacteria</taxon>
        <taxon>Bacillati</taxon>
        <taxon>Actinomycetota</taxon>
        <taxon>Actinomycetes</taxon>
        <taxon>Streptosporangiales</taxon>
        <taxon>Nocardiopsidaceae</taxon>
        <taxon>Lipingzhangella</taxon>
    </lineage>
</organism>
<evidence type="ECO:0000256" key="3">
    <source>
        <dbReference type="ARBA" id="ARBA00023163"/>
    </source>
</evidence>
<feature type="DNA-binding region" description="H-T-H motif" evidence="4">
    <location>
        <begin position="36"/>
        <end position="55"/>
    </location>
</feature>
<keyword evidence="8" id="KW-1185">Reference proteome</keyword>
<evidence type="ECO:0000256" key="5">
    <source>
        <dbReference type="SAM" id="MobiDB-lite"/>
    </source>
</evidence>
<protein>
    <submittedName>
        <fullName evidence="7">AcrR family transcriptional regulator</fullName>
    </submittedName>
</protein>
<feature type="region of interest" description="Disordered" evidence="5">
    <location>
        <begin position="210"/>
        <end position="229"/>
    </location>
</feature>